<feature type="compositionally biased region" description="Polar residues" evidence="2">
    <location>
        <begin position="41"/>
        <end position="100"/>
    </location>
</feature>
<dbReference type="AlphaFoldDB" id="A0A2V3J143"/>
<feature type="compositionally biased region" description="Basic and acidic residues" evidence="2">
    <location>
        <begin position="103"/>
        <end position="112"/>
    </location>
</feature>
<feature type="compositionally biased region" description="Basic and acidic residues" evidence="2">
    <location>
        <begin position="323"/>
        <end position="337"/>
    </location>
</feature>
<evidence type="ECO:0000313" key="4">
    <source>
        <dbReference type="Proteomes" id="UP000247409"/>
    </source>
</evidence>
<protein>
    <submittedName>
        <fullName evidence="3">Uncharacterized protein</fullName>
    </submittedName>
</protein>
<sequence>MKFSSSAVERSPNPAPSSQMRRRLASQPSSPDPPAYPTVTRWASTARRPTSLSDSPTARDVSYSSVALRHSNSSTDRRNITPSISLPPQHTNLRPSAQRTHSLHTDPPRESIQRQATLKRSDSLLQRARRVFSLPSSLRRRTTREFVPPPDNLRRRPRTTSATDRFENLAAADYIPRPRNSFGAAARRVTERYHRRKEPLQEEHHPTAAQLTAAQERISALENELELERIRSSRARRRVRELEQQTIACRHAIPAVETIIKSALAQFDAKEAALRHTISRMDHEYATLLAEKKEAVRLLNAFVGRGTRSPPPSSFSSVSDGSDGVKERRAYSLDTIRRGKPSFSEE</sequence>
<name>A0A2V3J143_9FLOR</name>
<dbReference type="EMBL" id="NBIV01000029">
    <property type="protein sequence ID" value="PXF47100.1"/>
    <property type="molecule type" value="Genomic_DNA"/>
</dbReference>
<feature type="coiled-coil region" evidence="1">
    <location>
        <begin position="211"/>
        <end position="245"/>
    </location>
</feature>
<evidence type="ECO:0000256" key="1">
    <source>
        <dbReference type="SAM" id="Coils"/>
    </source>
</evidence>
<accession>A0A2V3J143</accession>
<feature type="region of interest" description="Disordered" evidence="2">
    <location>
        <begin position="1"/>
        <end position="123"/>
    </location>
</feature>
<comment type="caution">
    <text evidence="3">The sequence shown here is derived from an EMBL/GenBank/DDBJ whole genome shotgun (WGS) entry which is preliminary data.</text>
</comment>
<feature type="region of interest" description="Disordered" evidence="2">
    <location>
        <begin position="306"/>
        <end position="346"/>
    </location>
</feature>
<keyword evidence="4" id="KW-1185">Reference proteome</keyword>
<dbReference type="OrthoDB" id="10358202at2759"/>
<proteinExistence type="predicted"/>
<reference evidence="3 4" key="1">
    <citation type="journal article" date="2018" name="Mol. Biol. Evol.">
        <title>Analysis of the draft genome of the red seaweed Gracilariopsis chorda provides insights into genome size evolution in Rhodophyta.</title>
        <authorList>
            <person name="Lee J."/>
            <person name="Yang E.C."/>
            <person name="Graf L."/>
            <person name="Yang J.H."/>
            <person name="Qiu H."/>
            <person name="Zel Zion U."/>
            <person name="Chan C.X."/>
            <person name="Stephens T.G."/>
            <person name="Weber A.P.M."/>
            <person name="Boo G.H."/>
            <person name="Boo S.M."/>
            <person name="Kim K.M."/>
            <person name="Shin Y."/>
            <person name="Jung M."/>
            <person name="Lee S.J."/>
            <person name="Yim H.S."/>
            <person name="Lee J.H."/>
            <person name="Bhattacharya D."/>
            <person name="Yoon H.S."/>
        </authorList>
    </citation>
    <scope>NUCLEOTIDE SEQUENCE [LARGE SCALE GENOMIC DNA]</scope>
    <source>
        <strain evidence="3 4">SKKU-2015</strain>
        <tissue evidence="3">Whole body</tissue>
    </source>
</reference>
<evidence type="ECO:0000256" key="2">
    <source>
        <dbReference type="SAM" id="MobiDB-lite"/>
    </source>
</evidence>
<organism evidence="3 4">
    <name type="scientific">Gracilariopsis chorda</name>
    <dbReference type="NCBI Taxonomy" id="448386"/>
    <lineage>
        <taxon>Eukaryota</taxon>
        <taxon>Rhodophyta</taxon>
        <taxon>Florideophyceae</taxon>
        <taxon>Rhodymeniophycidae</taxon>
        <taxon>Gracilariales</taxon>
        <taxon>Gracilariaceae</taxon>
        <taxon>Gracilariopsis</taxon>
    </lineage>
</organism>
<keyword evidence="1" id="KW-0175">Coiled coil</keyword>
<dbReference type="Proteomes" id="UP000247409">
    <property type="component" value="Unassembled WGS sequence"/>
</dbReference>
<gene>
    <name evidence="3" type="ORF">BWQ96_03177</name>
</gene>
<evidence type="ECO:0000313" key="3">
    <source>
        <dbReference type="EMBL" id="PXF47100.1"/>
    </source>
</evidence>